<keyword evidence="4" id="KW-0378">Hydrolase</keyword>
<dbReference type="OrthoDB" id="40462at2157"/>
<dbReference type="GO" id="GO:0010945">
    <property type="term" value="F:coenzyme A diphosphatase activity"/>
    <property type="evidence" value="ECO:0007669"/>
    <property type="project" value="InterPro"/>
</dbReference>
<dbReference type="PROSITE" id="PS51462">
    <property type="entry name" value="NUDIX"/>
    <property type="match status" value="1"/>
</dbReference>
<dbReference type="OMA" id="PWSGHMA"/>
<dbReference type="CDD" id="cd03426">
    <property type="entry name" value="NUDIX_CoAse_Nudt7"/>
    <property type="match status" value="1"/>
</dbReference>
<evidence type="ECO:0000313" key="19">
    <source>
        <dbReference type="EMBL" id="SAI86811.1"/>
    </source>
</evidence>
<dbReference type="Proteomes" id="UP000076770">
    <property type="component" value="Chromosome i"/>
</dbReference>
<evidence type="ECO:0000313" key="13">
    <source>
        <dbReference type="EMBL" id="AZF72996.1"/>
    </source>
</evidence>
<evidence type="ECO:0000313" key="20">
    <source>
        <dbReference type="Proteomes" id="UP000033057"/>
    </source>
</evidence>
<dbReference type="EMBL" id="CP011055">
    <property type="protein sequence ID" value="AKA73290.1"/>
    <property type="molecule type" value="Genomic_DNA"/>
</dbReference>
<dbReference type="Proteomes" id="UP000594632">
    <property type="component" value="Chromosome"/>
</dbReference>
<reference evidence="23" key="2">
    <citation type="submission" date="2016-04" db="EMBL/GenBank/DDBJ databases">
        <authorList>
            <person name="Shah S.A."/>
            <person name="Garrett R.A."/>
        </authorList>
    </citation>
    <scope>NUCLEOTIDE SEQUENCE [LARGE SCALE GENOMIC DNA]</scope>
    <source>
        <strain evidence="23">ATCC 35091 / DSM 1616 / JCM 8930 / NBRC 15331 / P1</strain>
    </source>
</reference>
<dbReference type="EMBL" id="CP033240">
    <property type="protein sequence ID" value="AZF80834.1"/>
    <property type="molecule type" value="Genomic_DNA"/>
</dbReference>
<dbReference type="Proteomes" id="UP000269431">
    <property type="component" value="Chromosome"/>
</dbReference>
<dbReference type="GO" id="GO:0046872">
    <property type="term" value="F:metal ion binding"/>
    <property type="evidence" value="ECO:0007669"/>
    <property type="project" value="UniProtKB-KW"/>
</dbReference>
<dbReference type="Proteomes" id="UP000282269">
    <property type="component" value="Chromosome"/>
</dbReference>
<dbReference type="Proteomes" id="UP000278715">
    <property type="component" value="Chromosome"/>
</dbReference>
<gene>
    <name evidence="18" type="ORF">HFC64_11095</name>
    <name evidence="19" type="ORF">SSOP1_3257</name>
    <name evidence="10" type="ORF">SULA_0941</name>
    <name evidence="8" type="ORF">SULB_0943</name>
    <name evidence="9" type="ORF">SULC_0942</name>
    <name evidence="11" type="ORF">SULG_04610</name>
    <name evidence="12" type="ORF">SULH_04610</name>
    <name evidence="13" type="ORF">SULI_04610</name>
    <name evidence="14" type="ORF">SULM_04610</name>
    <name evidence="15" type="ORF">SULN_04610</name>
    <name evidence="16" type="ORF">SULO_04620</name>
    <name evidence="17" type="ORF">SULZ_04855</name>
</gene>
<evidence type="ECO:0000313" key="25">
    <source>
        <dbReference type="Proteomes" id="UP000269431"/>
    </source>
</evidence>
<dbReference type="RefSeq" id="WP_009989977.1">
    <property type="nucleotide sequence ID" value="NZ_CP011055.2"/>
</dbReference>
<dbReference type="Proteomes" id="UP000273194">
    <property type="component" value="Chromosome"/>
</dbReference>
<dbReference type="EMBL" id="CP033239">
    <property type="protein sequence ID" value="AZF78228.1"/>
    <property type="molecule type" value="Genomic_DNA"/>
</dbReference>
<evidence type="ECO:0000256" key="4">
    <source>
        <dbReference type="ARBA" id="ARBA00022801"/>
    </source>
</evidence>
<evidence type="ECO:0000313" key="24">
    <source>
        <dbReference type="Proteomes" id="UP000267993"/>
    </source>
</evidence>
<dbReference type="Proteomes" id="UP000273443">
    <property type="component" value="Chromosome"/>
</dbReference>
<dbReference type="PANTHER" id="PTHR12992">
    <property type="entry name" value="NUDIX HYDROLASE"/>
    <property type="match status" value="1"/>
</dbReference>
<accession>A0A0E3M9Y9</accession>
<evidence type="ECO:0000313" key="10">
    <source>
        <dbReference type="EMBL" id="AKA78682.1"/>
    </source>
</evidence>
<evidence type="ECO:0000313" key="28">
    <source>
        <dbReference type="Proteomes" id="UP000275843"/>
    </source>
</evidence>
<dbReference type="KEGG" id="ssof:SULC_0942"/>
<dbReference type="InterPro" id="IPR045121">
    <property type="entry name" value="CoAse"/>
</dbReference>
<dbReference type="Proteomes" id="UP000267993">
    <property type="component" value="Chromosome"/>
</dbReference>
<dbReference type="EMBL" id="CP050869">
    <property type="protein sequence ID" value="QPG50270.1"/>
    <property type="molecule type" value="Genomic_DNA"/>
</dbReference>
<dbReference type="Pfam" id="PF00293">
    <property type="entry name" value="NUDIX"/>
    <property type="match status" value="1"/>
</dbReference>
<comment type="cofactor">
    <cofactor evidence="2">
        <name>Mg(2+)</name>
        <dbReference type="ChEBI" id="CHEBI:18420"/>
    </cofactor>
</comment>
<dbReference type="SUPFAM" id="SSF55811">
    <property type="entry name" value="Nudix"/>
    <property type="match status" value="1"/>
</dbReference>
<evidence type="ECO:0000313" key="22">
    <source>
        <dbReference type="Proteomes" id="UP000033106"/>
    </source>
</evidence>
<dbReference type="Proteomes" id="UP000275843">
    <property type="component" value="Chromosome"/>
</dbReference>
<evidence type="ECO:0000313" key="21">
    <source>
        <dbReference type="Proteomes" id="UP000033085"/>
    </source>
</evidence>
<evidence type="ECO:0000313" key="15">
    <source>
        <dbReference type="EMBL" id="AZF78228.1"/>
    </source>
</evidence>
<dbReference type="GeneID" id="1453185"/>
<evidence type="ECO:0000313" key="17">
    <source>
        <dbReference type="EMBL" id="AZF83474.1"/>
    </source>
</evidence>
<dbReference type="Gene3D" id="3.90.79.10">
    <property type="entry name" value="Nucleoside Triphosphate Pyrophosphohydrolase"/>
    <property type="match status" value="1"/>
</dbReference>
<feature type="domain" description="Nudix hydrolase" evidence="7">
    <location>
        <begin position="16"/>
        <end position="144"/>
    </location>
</feature>
<dbReference type="EMBL" id="CP011056">
    <property type="protein sequence ID" value="AKA75989.1"/>
    <property type="molecule type" value="Genomic_DNA"/>
</dbReference>
<evidence type="ECO:0000256" key="5">
    <source>
        <dbReference type="ARBA" id="ARBA00022842"/>
    </source>
</evidence>
<protein>
    <submittedName>
        <fullName evidence="8">CoA pyrophosphatase</fullName>
    </submittedName>
    <submittedName>
        <fullName evidence="19">DNA mismatch repair protein MutT</fullName>
    </submittedName>
</protein>
<dbReference type="Proteomes" id="UP000033057">
    <property type="component" value="Chromosome"/>
</dbReference>
<dbReference type="InterPro" id="IPR000086">
    <property type="entry name" value="NUDIX_hydrolase_dom"/>
</dbReference>
<evidence type="ECO:0000313" key="16">
    <source>
        <dbReference type="EMBL" id="AZF80834.1"/>
    </source>
</evidence>
<reference evidence="18 31" key="6">
    <citation type="journal article" date="2020" name="Nat. Commun.">
        <title>The structures of two archaeal type IV pili illuminate evolutionary relationships.</title>
        <authorList>
            <person name="Wang F."/>
            <person name="Baquero D.P."/>
            <person name="Su Z."/>
            <person name="Beltran L.C."/>
            <person name="Prangishvili D."/>
            <person name="Krupovic M."/>
            <person name="Egelman E.H."/>
        </authorList>
    </citation>
    <scope>NUCLEOTIDE SEQUENCE [LARGE SCALE GENOMIC DNA]</scope>
    <source>
        <strain evidence="18 31">POZ149</strain>
    </source>
</reference>
<keyword evidence="5" id="KW-0460">Magnesium</keyword>
<dbReference type="Proteomes" id="UP000033085">
    <property type="component" value="Chromosome"/>
</dbReference>
<dbReference type="GeneID" id="44128886"/>
<dbReference type="KEGG" id="ssoa:SULA_0941"/>
<keyword evidence="3" id="KW-0479">Metal-binding</keyword>
<evidence type="ECO:0000313" key="8">
    <source>
        <dbReference type="EMBL" id="AKA73290.1"/>
    </source>
</evidence>
<reference evidence="19" key="3">
    <citation type="submission" date="2016-04" db="EMBL/GenBank/DDBJ databases">
        <authorList>
            <person name="Evans L.H."/>
            <person name="Alamgir A."/>
            <person name="Owens N."/>
            <person name="Weber N.D."/>
            <person name="Virtaneva K."/>
            <person name="Barbian K."/>
            <person name="Babar A."/>
            <person name="Rosenke K."/>
        </authorList>
    </citation>
    <scope>NUCLEOTIDE SEQUENCE</scope>
    <source>
        <strain evidence="19">P1</strain>
    </source>
</reference>
<evidence type="ECO:0000256" key="1">
    <source>
        <dbReference type="ARBA" id="ARBA00001936"/>
    </source>
</evidence>
<evidence type="ECO:0000313" key="18">
    <source>
        <dbReference type="EMBL" id="QPG50270.1"/>
    </source>
</evidence>
<evidence type="ECO:0000259" key="7">
    <source>
        <dbReference type="PROSITE" id="PS51462"/>
    </source>
</evidence>
<dbReference type="Proteomes" id="UP000033106">
    <property type="component" value="Chromosome"/>
</dbReference>
<evidence type="ECO:0000313" key="30">
    <source>
        <dbReference type="Proteomes" id="UP000282269"/>
    </source>
</evidence>
<dbReference type="KEGG" id="ssol:SULB_0943"/>
<evidence type="ECO:0000313" key="26">
    <source>
        <dbReference type="Proteomes" id="UP000273194"/>
    </source>
</evidence>
<evidence type="ECO:0000256" key="3">
    <source>
        <dbReference type="ARBA" id="ARBA00022723"/>
    </source>
</evidence>
<dbReference type="PANTHER" id="PTHR12992:SF11">
    <property type="entry name" value="MITOCHONDRIAL COENZYME A DIPHOSPHATASE NUDT8"/>
    <property type="match status" value="1"/>
</dbReference>
<sequence length="159" mass="18198">MNISKLLQLPLTDDNESDAAVVVLIAKGQYILLIKRVSNPKDPWSGQMALPGGHRENNETAFQAAIRECEEEVGIRPNIRSSLGVFSPNNIKIKVRAYIALLDELIEPRPNPVEVDKVFWVHESELVRGDNAFYYKQYRIWGMTYRILSKLFEIAELKI</sequence>
<dbReference type="PATRIC" id="fig|2287.6.peg.997"/>
<organism evidence="8 21">
    <name type="scientific">Saccharolobus solfataricus</name>
    <name type="common">Sulfolobus solfataricus</name>
    <dbReference type="NCBI Taxonomy" id="2287"/>
    <lineage>
        <taxon>Archaea</taxon>
        <taxon>Thermoproteota</taxon>
        <taxon>Thermoprotei</taxon>
        <taxon>Sulfolobales</taxon>
        <taxon>Sulfolobaceae</taxon>
        <taxon>Saccharolobus</taxon>
    </lineage>
</organism>
<reference evidence="8" key="5">
    <citation type="submission" date="2018-10" db="EMBL/GenBank/DDBJ databases">
        <authorList>
            <person name="McCarthy S."/>
            <person name="Gradnigo J."/>
            <person name="Johnson T."/>
            <person name="Payne S."/>
            <person name="Lipzen A."/>
            <person name="Schackwitz W."/>
            <person name="Martin J."/>
            <person name="Moriyama E."/>
            <person name="Blum P."/>
        </authorList>
    </citation>
    <scope>NUCLEOTIDE SEQUENCE</scope>
    <source>
        <strain evidence="8">SARC-B</strain>
        <strain evidence="9">SARC-C</strain>
        <strain evidence="10">SULA</strain>
    </source>
</reference>
<evidence type="ECO:0000313" key="27">
    <source>
        <dbReference type="Proteomes" id="UP000273443"/>
    </source>
</evidence>
<proteinExistence type="predicted"/>
<dbReference type="EMBL" id="CP033236">
    <property type="protein sequence ID" value="AZF70376.1"/>
    <property type="molecule type" value="Genomic_DNA"/>
</dbReference>
<name>A0A0E3M9Y9_SACSO</name>
<dbReference type="InterPro" id="IPR015797">
    <property type="entry name" value="NUDIX_hydrolase-like_dom_sf"/>
</dbReference>
<evidence type="ECO:0000256" key="6">
    <source>
        <dbReference type="ARBA" id="ARBA00023211"/>
    </source>
</evidence>
<evidence type="ECO:0000313" key="12">
    <source>
        <dbReference type="EMBL" id="AZF70376.1"/>
    </source>
</evidence>
<dbReference type="AlphaFoldDB" id="A0A0E3M9Y9"/>
<evidence type="ECO:0000313" key="9">
    <source>
        <dbReference type="EMBL" id="AKA75989.1"/>
    </source>
</evidence>
<dbReference type="EMBL" id="CP033235">
    <property type="protein sequence ID" value="AZF67756.1"/>
    <property type="molecule type" value="Genomic_DNA"/>
</dbReference>
<reference evidence="20 21" key="1">
    <citation type="journal article" date="2015" name="Genome Announc.">
        <title>Complete Genome Sequence of Sulfolobus solfataricus Strain 98/2 and Evolved Derivatives.</title>
        <authorList>
            <person name="McCarthy S."/>
            <person name="Gradnigo J."/>
            <person name="Johnson T."/>
            <person name="Payne S."/>
            <person name="Lipzen A."/>
            <person name="Martin J."/>
            <person name="Schackwitz W."/>
            <person name="Moriyama E."/>
            <person name="Blum P."/>
        </authorList>
    </citation>
    <scope>NUCLEOTIDE SEQUENCE [LARGE SCALE GENOMIC DNA]</scope>
    <source>
        <strain evidence="20">98/2 SULC</strain>
        <strain evidence="8">SARC-B</strain>
        <strain evidence="9">SARC-C</strain>
        <strain evidence="10 22">SULA</strain>
        <strain evidence="21">SULB</strain>
    </source>
</reference>
<dbReference type="EMBL" id="LT549890">
    <property type="protein sequence ID" value="SAI86811.1"/>
    <property type="molecule type" value="Genomic_DNA"/>
</dbReference>
<evidence type="ECO:0000313" key="23">
    <source>
        <dbReference type="Proteomes" id="UP000076770"/>
    </source>
</evidence>
<dbReference type="EMBL" id="CP033241">
    <property type="protein sequence ID" value="AZF83474.1"/>
    <property type="molecule type" value="Genomic_DNA"/>
</dbReference>
<evidence type="ECO:0000313" key="31">
    <source>
        <dbReference type="Proteomes" id="UP000594632"/>
    </source>
</evidence>
<dbReference type="EMBL" id="CP011057">
    <property type="protein sequence ID" value="AKA78682.1"/>
    <property type="molecule type" value="Genomic_DNA"/>
</dbReference>
<evidence type="ECO:0000313" key="29">
    <source>
        <dbReference type="Proteomes" id="UP000278715"/>
    </source>
</evidence>
<keyword evidence="6" id="KW-0464">Manganese</keyword>
<evidence type="ECO:0000256" key="2">
    <source>
        <dbReference type="ARBA" id="ARBA00001946"/>
    </source>
</evidence>
<evidence type="ECO:0000313" key="14">
    <source>
        <dbReference type="EMBL" id="AZF75620.1"/>
    </source>
</evidence>
<comment type="cofactor">
    <cofactor evidence="1">
        <name>Mn(2+)</name>
        <dbReference type="ChEBI" id="CHEBI:29035"/>
    </cofactor>
</comment>
<evidence type="ECO:0000313" key="11">
    <source>
        <dbReference type="EMBL" id="AZF67756.1"/>
    </source>
</evidence>
<dbReference type="EMBL" id="CP033238">
    <property type="protein sequence ID" value="AZF75620.1"/>
    <property type="molecule type" value="Genomic_DNA"/>
</dbReference>
<dbReference type="EMBL" id="CP033237">
    <property type="protein sequence ID" value="AZF72996.1"/>
    <property type="molecule type" value="Genomic_DNA"/>
</dbReference>
<reference evidence="24 25" key="4">
    <citation type="journal article" date="2018" name="Proc. Natl. Acad. Sci. U.S.A.">
        <title>Nonmutational mechanism of inheritance in the Archaeon Sulfolobus solfataricus.</title>
        <authorList>
            <person name="Payne S."/>
            <person name="McCarthy S."/>
            <person name="Johnson T."/>
            <person name="North E."/>
            <person name="Blum P."/>
        </authorList>
    </citation>
    <scope>NUCLEOTIDE SEQUENCE [LARGE SCALE GENOMIC DNA]</scope>
    <source>
        <strain evidence="12 24">SARC-H</strain>
        <strain evidence="13 28">SARC-I</strain>
        <strain evidence="15 29">SARC-N</strain>
        <strain evidence="16 30">SARC-O</strain>
        <strain evidence="17 25">SUL120</strain>
        <strain evidence="11 26">SULG</strain>
        <strain evidence="14 27">SULM</strain>
    </source>
</reference>